<sequence length="5383" mass="606840">MDRQYTLCVLVPAHQYRNYVNNYHHHQQQQAQEQQQRSLQPPSYLQYQQQRFIQQTQQQQQQEQIYENVVSQYRMKMCYHNDYENDEQIQRFYWEQCYKRNDTDTTAYYYCEYAKKEIYDVKHQRLCLAQDEYNHLNNALTTLGASRTSLCSSSSSLSTKYDPDLLKSDVALARSRVSRLKRELEQIRAEMNCTQRGVDTLASVEQKLSTHHGGCYNIMEAQAIMTELRNIQKSLSSGEKEKAELMQSLAQLKDELTRLQLCEGSPEASTLSLPQEKLSTASQTDLSGELVPIGTRLAEMARMRLQYDEARKQIQHIQQQLADLEEKVTPGQTESDKDKLLLFQEKEQLLRELRSITPRTRTQQDMKKIQLEIRRLEQDLNTAFELSNKTITDRVRLHEEKQLLLQQLRNALRSMAMLEGQLKTLSASTLSVSSSSSLGSLSTTSSKGSLSSGLSFTDIYGGPQCLGSASLQQERPVDMVDLHRRVERLLRGSEQSNLVGTPSPGRSQPSLSPRSSLSSVSPPVSPLYENAPMGPPPAYEQVEQQRRQYQRTAAPAAMTTTTMAAISGTTTSHLDGNQLEDRLSEFRFSQQQGVASQQEQPCSINTQDRLKLVVGPHPPVELQSSNMSQGSGLGRPGASGTQMQLQQVPPSSLPQESLPLSPISETPPPTGIRSRASSSGTNTRSVSAAVSDESVAGDSGVFEACNRKRLSGPISDVDPLASGEMSLETAQVQIKLRYSVSDGLLHVGIERARNLAALFIPDNAQVYIKAALLPMQLPINHTCCTKSVVDLRKPTFGETFPIAVPLNKLYTKTLQVTLWCTEAEKCLGSAQVSLADFSPESPSVKWYNILSFRFMHPSDSPGTSTNGTSMSVRLTKHDKQESDISVYRSVQNMKEESSDESTIISSQTSTLTRNQDELQSAVTLRLEELNCLRSPEEEDEDDGSESGSEDSDEEGIIVEFTVEDNILEDVLEHEEDEELNEETRQTQDKETNTECVFIPEQGKQRKLSAAGVAPGAIHDDKNSIVIKRSQTFSPSAAVSRNHYICRLNRSDSDSSMPLYRRGGPFQRNSVERRSLRWRRPSSALSYKTTKKSSHLLPTARTSLDLELDLQAQHAKLNNLQDELSRLRELKQRLEQARERGDTDLATWLLEDQKFQNLIAQAESGKNGKSLEDKKVEKMLKKTSKEIYKLRKTKAGKGKPDMISFKEKMAFFTRVNLNVPVLPPEELGAEGICSSTSHTHRKYASEPVTSAFINSTTTRSNNISGGSALPVTKSSSVTDRSATNVVAVIVNADEVALSNADSKSMNAKGRPAAETEARSSENGEREVLPKSTEKNGNGEPKRYEYVVDRVLGVETAFSQSFSDDRTPSSSGISDCGTFEAIGARKLEGWSDQQEIVMSFSAIFMELGNNERSRYGRYKALEAYEKPYNKSKYFCDPDEKSQKLDASVKQKDKSVQELMAVRSELAGIRRSLAEAAETEAQSGSGHSPYLEYKLPKHLQLDKFSKEKMELETKLDVKNKEIQEKQKRIFELQDQVRRFSQMESQVEEKTRKLEASNKERDILEKELITTRSELAGIKRTLELERQERRDLETRALGLIRDAKRKWENAEKDKIAQLNKHIEAQTVKLTELCTSNNEMSSRLQRTEGELQTANAELDKLRVFQAQYKESLAKTRELSRQSVQGVEIKLEEIAVRSHNQLADLRAKLDFEAAKNTDLETRLRNEQDSNHCRESRLNVALELAQNELRDCQEQLRTIQATLPARDTEIEVLRKQLQERARQIDDLKSSEQLLTTMQEQLERMNLENEQLKQQLQVTKSDLNETMMNLEQSEALAVNLEQAAQDKEQLRKVCNLEELLKRLENSVTKLEAENAVLKQLDEVPPATRATIVEATDTKVFHRQEETEKLKQQLQSLREELTVEKQTAKQAQLNLWKKEKELSDANLDKRIAVREAKRAEDKIKTLQDKIKTLQEENQKLLKKLNDKVKEEEQNSKKLLEELNIAKTSLNDITKEASRHKMQADSAQRALIQANHQIEESQTSSASLRRELDATRRQIRSNQERVDTQNAENRRLTQTVTDLESKIAKLEQDIKGYEINNELLKETCTVLEEQLTDYERLTSDHETRENMLIQDKIKLQRDLEAAETKVREAHIAQNEEKTRRIVAERNIEQLESETSDIESERNGLIVQRDQYKKLVQELTMQVEELNTKCGELECDFSEMGHALEAAKEESRVVKEESSEYLTTVHELKEENSVLRDNLQNSIDQCQELRSRIAELETVIEEMRQFYQKREIKYESVIQQQTKLIDYLQFQLEGGGKKKKTKICEILGMKQKENVPPMGMGMPVGYRELENQLAKEQAKVKTLTDQLLIQKARAASAPASAPTSPTTPEREGKKVKNITETSTSLLRQLSPQRIGHNIPHRFNVELPMRAGKCAACPEAIQFGRHARICSECQIMTHLKCAVSVPANCGLPSGLSKYYHKSHRDSDESLSSIGDSVQTLAIDQPDKPDTDLQNAPYKENEISMEGWVKVPSKSKSCWERKYLKLEEPCLCLYERQPCAGVIPISRLNLIENNGFNVSEVVQHPDVLDTAKSDIPFIFRIESNSVTTCWPSSRLDVMALSQADKRKWLETLKIVTVQNSYPISKYKKYQTVLRLEKHQLDLNCVVDLGAENVLLLGAKEGLFSYCASKSQTLTTIRGVKQIHQLSLHSHLDLALMIAGEYRELVYCNLRLLKNNALAADCSRPAISTKTVLSISDSCHLYQLQGNILCAATTSRVILLKWKIEEDFGEFVRLYKFDTQFDTPCSCAIFTTNRLIVGCDKFLQIDLQSYVVDEFPEEDNNSIKAAISGAAKLGTFPVCVLNISNICGTAELLLCYNEFGVFVDENGRRTRAIDPVWNHLPFAFAFCKPYLFIIHFSSVEIVKLDAEAYSSSERNPERTLIELSSPRYLGTAGSKGIYVATINSYLELLKIDGFVYMPTLNGSLTSLDTLKLFTKGYKTPEPGEEIVISGIAGRFPESKNVEEFKNNLLNKVDMVTDDDRRWKLDHPDIPQRTGKINDVNKFDALFFGVHFKQAHTMDPMCRILLEHAYEAIIDAGINPKQLRGSRTGVFVGACFSESEKTWFYEKLQVNGFGITGCSRAMLANRISYWLGVTGPSYTLDSACSSSLIALEHAYRCLQDGQCEAALVGGSNLCLHPYVSLQFSRLGVLSPDGRSKAFDADANGYARSETICVIYLQKAKNAKRIYATVVYGKTNCDGYKQQGITFPSSTMQATLLEECYKDCNILLNDVFYIECHGTGTKVGDPEEIHAIEKVFFEKDRPTPLLIGSVKSNMGHAEPASGLSQIAKVIIAMESGIIPSNLHFNRPREGLKALEDGRIKVVTESTPWKGNYAGINSFGFGGANCHIILKSHPKNKINNGAPSDDLPRLVIVSGRTEDSVKVFLDDIERHPVDIEYIRLLHDIHFDDIQGHLYRGYTIVGSKAEHSIREVENYLGTARPLWFVFSGMGSQWPGMGIELMRFPVFAEAIKKCDAVLRPRGIDIIDILTNKDKTIFNNILHSFVGIAAVQIGLVDLLTSVGIVPDNIIGHSVGELGCAYADGCFTAEQMILSAYSRGLASIETKIIYGSMAAVGLGYEDIKDICPPDIEVACHNASDSSTISGPAESMKKFVAQLQAKQIFAKEVPCSNIPYHSRYIAPTGPKLLAYMNEIIPQSKPRSRKWLSTSVPRNKWSTAVAKLSSAEYHTNNLLNPVLFEETARLIPKDAVTIEIAPHALLQAILRRSLGSGVTNIGLTQRGHRDNVEVVLQGLGKLYNAGLQPDIAKLYPLVEYPVSRGTPMIAPSIRWEHTDDWYVTAYKLQKKATSGEKTVIMNLTDETFEYMSGHVIDGKNLIPAIGYLAMVWETMGTLQGEMYTELSIVFEDVSFMRATHIPKEGNIELVIMIQKGTGRFEISEDSTPIVTGLIRTVKNPAQEKIPVNILPEDDDEEEVLTTKDIYKELRLRGYQYSGIFRSLKSASLSGNKGHIAWMSNWVTFLDNMLQIMILGMNTKDLYVPTKIRKIVIDTKLHQQKVRNLDPENRQFPVFVYKEWETIISGGVEIRGVKATAIPRRLRIDDTVLEEYKFVAHRDKAQVSLKEAIRLSTQIALEYHQTVHIKTIELIDDSDKVTMDELASPILTEILGDLPLIQAKVHLSAPPNRFDYSLFPNVIALNINKVSKEDNVMLVVGIGLLSRNKNHQLEKILLKLKNNGFVLTRERSKLENLSTLSKQSLDVILEKSIGEETIVLLKKKEQNMVRKTEVVHVNNNEFTWLEKLNSFMNIESETNDMRIILVSGELESGLLGFVNCLRKEPGGEIIRSVLIQDTEAPKFSLQNSLYSEQLQLDLPINVLKPGKVWGSYRHQPLPSLQPKLVRHAHVHQTVPGDLSSLCWIEGRIRPDIDQKNLIHVVYSALNFKDVMITTRKLVLDTSKLRDRVNEYPIGYEYAGIDTAGRRVMGLSTKSITNFIKIKSDTLFWYVPDNWSLEDAATVPSVYATCYLALYQRGDMKKSDKVLIHSGTGGIGQAAIHLALYEGCEVFTTVGTPEKRKFIREMFPSISDDHIYNSHNTNFEQMILQKTNGEGVDIILNSLAEEKLQASVRCLAIGGRFLEIGKIDLVANNPLGMMIFLKEVSFYGVMLDNMISPLSGLKDEKLEEEKTELHNLLNEGLKNGAIKPLVRKVFEKDELETAFRYMTTGKHIGKILLKICDEKKVLEKKPILADPRYYCDSNKTYLILGGLGGFGLELTDWLIYRGAKNIVLTSRTGIKNGYQRKKVELWKSYGVNVLIITGADASNRKDCEFILNSAEKQGPVDAIFNLAVVLKDCICKNQKLESFEESFRAKAWATKMMDELSRKLCPQLQQFVVFSSVSCGRGNAGQTNYGMANSIMERICERRAANGLPGLAIQWGAIGEVGLVAEWHDNNKELVIGGTLQQMISSCLEKLEIFLLQNRPVVSSMVVAEKRVGAYGATNIVEAVTNIMNLKDKTVAQNISLAELGMDSMMAVEIKQTLEREYDVFLTAQDIRNLNFAKLVEMRDKNLERQKAQNPEINEQTTELSGIQLLLQILYNVDLPTETCMELQTKMDPRKIKVFLLPSIQGCGQIFNPLASKIRPFATILQYGLMNTMSIPEYADHLLPYVLPKAQEQRGFAIVGYSYGSLIALELVKRLEKHGLSGRLVLIDGAPELLKTMLEQFLPAITEEELQNNVLLSIMDIVQSASSGKLLLDLEKCTTWEEKLNVFFSHVPDKISLTKTQKKLYTNIYMHILAFRKYDWSSLGWIRSPITLLRPTKSSVDMIEEDYGLHKITNDKVNVYYVEGNHVTMLDSDKVIAAINGESLQDPKEFRKLLTEDRPFEETERTRV</sequence>
<evidence type="ECO:0000256" key="29">
    <source>
        <dbReference type="ARBA" id="ARBA00047899"/>
    </source>
</evidence>
<dbReference type="InterPro" id="IPR046349">
    <property type="entry name" value="C1-like_sf"/>
</dbReference>
<organism evidence="62 63">
    <name type="scientific">Acromyrmex charruanus</name>
    <dbReference type="NCBI Taxonomy" id="2715315"/>
    <lineage>
        <taxon>Eukaryota</taxon>
        <taxon>Metazoa</taxon>
        <taxon>Ecdysozoa</taxon>
        <taxon>Arthropoda</taxon>
        <taxon>Hexapoda</taxon>
        <taxon>Insecta</taxon>
        <taxon>Pterygota</taxon>
        <taxon>Neoptera</taxon>
        <taxon>Endopterygota</taxon>
        <taxon>Hymenoptera</taxon>
        <taxon>Apocrita</taxon>
        <taxon>Aculeata</taxon>
        <taxon>Formicoidea</taxon>
        <taxon>Formicidae</taxon>
        <taxon>Myrmicinae</taxon>
        <taxon>Acromyrmex</taxon>
    </lineage>
</organism>
<dbReference type="InterPro" id="IPR020843">
    <property type="entry name" value="ER"/>
</dbReference>
<evidence type="ECO:0000256" key="14">
    <source>
        <dbReference type="ARBA" id="ARBA00023394"/>
    </source>
</evidence>
<comment type="catalytic activity">
    <reaction evidence="51">
        <text>octanoyl-[ACP] + malonyl-[ACP] + H(+) = 3-oxodecanoyl-[ACP] + holo-[ACP] + CO2</text>
        <dbReference type="Rhea" id="RHEA:41852"/>
        <dbReference type="Rhea" id="RHEA-COMP:9623"/>
        <dbReference type="Rhea" id="RHEA-COMP:9636"/>
        <dbReference type="Rhea" id="RHEA-COMP:9637"/>
        <dbReference type="Rhea" id="RHEA-COMP:9685"/>
        <dbReference type="ChEBI" id="CHEBI:15378"/>
        <dbReference type="ChEBI" id="CHEBI:16526"/>
        <dbReference type="ChEBI" id="CHEBI:64479"/>
        <dbReference type="ChEBI" id="CHEBI:78449"/>
        <dbReference type="ChEBI" id="CHEBI:78463"/>
        <dbReference type="ChEBI" id="CHEBI:78464"/>
    </reaction>
    <physiologicalReaction direction="left-to-right" evidence="51">
        <dbReference type="Rhea" id="RHEA:41853"/>
    </physiologicalReaction>
</comment>
<dbReference type="InterPro" id="IPR036291">
    <property type="entry name" value="NAD(P)-bd_dom_sf"/>
</dbReference>
<keyword evidence="4" id="KW-0808">Transferase</keyword>
<comment type="catalytic activity">
    <reaction evidence="32">
        <text>hexadecanoyl-[ACP] + malonyl-[ACP] + H(+) = 3-oxooctadecanoyl-[ACP] + holo-[ACP] + CO2</text>
        <dbReference type="Rhea" id="RHEA:41916"/>
        <dbReference type="Rhea" id="RHEA-COMP:9623"/>
        <dbReference type="Rhea" id="RHEA-COMP:9652"/>
        <dbReference type="Rhea" id="RHEA-COMP:9653"/>
        <dbReference type="Rhea" id="RHEA-COMP:9685"/>
        <dbReference type="ChEBI" id="CHEBI:15378"/>
        <dbReference type="ChEBI" id="CHEBI:16526"/>
        <dbReference type="ChEBI" id="CHEBI:64479"/>
        <dbReference type="ChEBI" id="CHEBI:78449"/>
        <dbReference type="ChEBI" id="CHEBI:78483"/>
        <dbReference type="ChEBI" id="CHEBI:78487"/>
    </reaction>
    <physiologicalReaction direction="left-to-right" evidence="32">
        <dbReference type="Rhea" id="RHEA:41917"/>
    </physiologicalReaction>
</comment>
<evidence type="ECO:0000256" key="52">
    <source>
        <dbReference type="PROSITE-ProRule" id="PRU01363"/>
    </source>
</evidence>
<dbReference type="InterPro" id="IPR013968">
    <property type="entry name" value="PKS_KR"/>
</dbReference>
<evidence type="ECO:0000256" key="43">
    <source>
        <dbReference type="ARBA" id="ARBA00049019"/>
    </source>
</evidence>
<feature type="compositionally biased region" description="Acidic residues" evidence="54">
    <location>
        <begin position="936"/>
        <end position="956"/>
    </location>
</feature>
<evidence type="ECO:0000256" key="36">
    <source>
        <dbReference type="ARBA" id="ARBA00048506"/>
    </source>
</evidence>
<evidence type="ECO:0000256" key="23">
    <source>
        <dbReference type="ARBA" id="ARBA00047440"/>
    </source>
</evidence>
<dbReference type="SMART" id="SM00233">
    <property type="entry name" value="PH"/>
    <property type="match status" value="1"/>
</dbReference>
<evidence type="ECO:0000256" key="32">
    <source>
        <dbReference type="ARBA" id="ARBA00048051"/>
    </source>
</evidence>
<dbReference type="Pfam" id="PF00698">
    <property type="entry name" value="Acyl_transf_1"/>
    <property type="match status" value="1"/>
</dbReference>
<dbReference type="PROSITE" id="PS50004">
    <property type="entry name" value="C2"/>
    <property type="match status" value="1"/>
</dbReference>
<comment type="catalytic activity">
    <reaction evidence="25">
        <text>(2E)-butenoyl-[ACP] + NADPH + H(+) = butanoyl-[ACP] + NADP(+)</text>
        <dbReference type="Rhea" id="RHEA:41812"/>
        <dbReference type="Rhea" id="RHEA-COMP:9627"/>
        <dbReference type="Rhea" id="RHEA-COMP:9628"/>
        <dbReference type="ChEBI" id="CHEBI:15378"/>
        <dbReference type="ChEBI" id="CHEBI:57783"/>
        <dbReference type="ChEBI" id="CHEBI:58349"/>
        <dbReference type="ChEBI" id="CHEBI:78453"/>
        <dbReference type="ChEBI" id="CHEBI:78454"/>
    </reaction>
    <physiologicalReaction direction="left-to-right" evidence="25">
        <dbReference type="Rhea" id="RHEA:41813"/>
    </physiologicalReaction>
</comment>
<comment type="catalytic activity">
    <reaction evidence="48">
        <text>3-oxooctanoyl-[ACP] + NADPH + H(+) = (3R)-hydroxyoctanoyl-[ACP] + NADP(+)</text>
        <dbReference type="Rhea" id="RHEA:41840"/>
        <dbReference type="Rhea" id="RHEA-COMP:9633"/>
        <dbReference type="Rhea" id="RHEA-COMP:9634"/>
        <dbReference type="ChEBI" id="CHEBI:15378"/>
        <dbReference type="ChEBI" id="CHEBI:57783"/>
        <dbReference type="ChEBI" id="CHEBI:58349"/>
        <dbReference type="ChEBI" id="CHEBI:78460"/>
        <dbReference type="ChEBI" id="CHEBI:78461"/>
    </reaction>
    <physiologicalReaction direction="left-to-right" evidence="48">
        <dbReference type="Rhea" id="RHEA:41841"/>
    </physiologicalReaction>
</comment>
<feature type="region of interest" description="Disordered" evidence="54">
    <location>
        <begin position="491"/>
        <end position="557"/>
    </location>
</feature>
<dbReference type="Pfam" id="PF23297">
    <property type="entry name" value="ACP_SdgA_C"/>
    <property type="match status" value="1"/>
</dbReference>
<dbReference type="PANTHER" id="PTHR43775">
    <property type="entry name" value="FATTY ACID SYNTHASE"/>
    <property type="match status" value="1"/>
</dbReference>
<feature type="coiled-coil region" evidence="53">
    <location>
        <begin position="300"/>
        <end position="327"/>
    </location>
</feature>
<dbReference type="PROSITE" id="PS00479">
    <property type="entry name" value="ZF_DAG_PE_1"/>
    <property type="match status" value="1"/>
</dbReference>
<comment type="catalytic activity">
    <reaction evidence="37">
        <text>3-oxohexanoyl-[ACP] + NADPH + H(+) = (3R)-hydroxyhexanoyl-[ACP] + NADP(+)</text>
        <dbReference type="Rhea" id="RHEA:41824"/>
        <dbReference type="Rhea" id="RHEA-COMP:9629"/>
        <dbReference type="Rhea" id="RHEA-COMP:9630"/>
        <dbReference type="ChEBI" id="CHEBI:15378"/>
        <dbReference type="ChEBI" id="CHEBI:57783"/>
        <dbReference type="ChEBI" id="CHEBI:58349"/>
        <dbReference type="ChEBI" id="CHEBI:78456"/>
        <dbReference type="ChEBI" id="CHEBI:78457"/>
    </reaction>
    <physiologicalReaction direction="left-to-right" evidence="37">
        <dbReference type="Rhea" id="RHEA:41825"/>
    </physiologicalReaction>
</comment>
<evidence type="ECO:0000256" key="22">
    <source>
        <dbReference type="ARBA" id="ARBA00047400"/>
    </source>
</evidence>
<feature type="coiled-coil region" evidence="53">
    <location>
        <begin position="1696"/>
        <end position="2209"/>
    </location>
</feature>
<comment type="catalytic activity">
    <reaction evidence="38">
        <text>a 2,3-saturated acyl-[ACP] + NADP(+) = a (2E)-enoyl-[ACP] + NADPH + H(+)</text>
        <dbReference type="Rhea" id="RHEA:22564"/>
        <dbReference type="Rhea" id="RHEA-COMP:9925"/>
        <dbReference type="Rhea" id="RHEA-COMP:9926"/>
        <dbReference type="ChEBI" id="CHEBI:15378"/>
        <dbReference type="ChEBI" id="CHEBI:57783"/>
        <dbReference type="ChEBI" id="CHEBI:58349"/>
        <dbReference type="ChEBI" id="CHEBI:78784"/>
        <dbReference type="ChEBI" id="CHEBI:78785"/>
        <dbReference type="EC" id="1.3.1.39"/>
    </reaction>
    <physiologicalReaction direction="right-to-left" evidence="38">
        <dbReference type="Rhea" id="RHEA:22566"/>
    </physiologicalReaction>
</comment>
<dbReference type="SUPFAM" id="SSF47336">
    <property type="entry name" value="ACP-like"/>
    <property type="match status" value="1"/>
</dbReference>
<dbReference type="InterPro" id="IPR011993">
    <property type="entry name" value="PH-like_dom_sf"/>
</dbReference>
<dbReference type="Pfam" id="PF00168">
    <property type="entry name" value="C2"/>
    <property type="match status" value="1"/>
</dbReference>
<feature type="domain" description="C2" evidence="56">
    <location>
        <begin position="728"/>
        <end position="847"/>
    </location>
</feature>
<comment type="catalytic activity">
    <reaction evidence="34">
        <text>tetradecanoyl-[ACP] + H2O = tetradecanoate + holo-[ACP] + H(+)</text>
        <dbReference type="Rhea" id="RHEA:30123"/>
        <dbReference type="Rhea" id="RHEA-COMP:9648"/>
        <dbReference type="Rhea" id="RHEA-COMP:9685"/>
        <dbReference type="ChEBI" id="CHEBI:15377"/>
        <dbReference type="ChEBI" id="CHEBI:15378"/>
        <dbReference type="ChEBI" id="CHEBI:30807"/>
        <dbReference type="ChEBI" id="CHEBI:64479"/>
        <dbReference type="ChEBI" id="CHEBI:78477"/>
        <dbReference type="EC" id="3.1.2.14"/>
    </reaction>
    <physiologicalReaction direction="left-to-right" evidence="34">
        <dbReference type="Rhea" id="RHEA:30124"/>
    </physiologicalReaction>
</comment>
<comment type="catalytic activity">
    <reaction evidence="17">
        <text>(3R)-hydroxyhexadecanoyl-[ACP] = (2E)-hexadecenoyl-[ACP] + H2O</text>
        <dbReference type="Rhea" id="RHEA:41908"/>
        <dbReference type="Rhea" id="RHEA-COMP:9650"/>
        <dbReference type="Rhea" id="RHEA-COMP:9651"/>
        <dbReference type="ChEBI" id="CHEBI:15377"/>
        <dbReference type="ChEBI" id="CHEBI:78480"/>
        <dbReference type="ChEBI" id="CHEBI:78481"/>
    </reaction>
    <physiologicalReaction direction="left-to-right" evidence="17">
        <dbReference type="Rhea" id="RHEA:41909"/>
    </physiologicalReaction>
</comment>
<dbReference type="Gene3D" id="3.40.366.10">
    <property type="entry name" value="Malonyl-Coenzyme A Acyl Carrier Protein, domain 2"/>
    <property type="match status" value="1"/>
</dbReference>
<dbReference type="PROSITE" id="PS52004">
    <property type="entry name" value="KS3_2"/>
    <property type="match status" value="1"/>
</dbReference>
<dbReference type="GO" id="GO:0141148">
    <property type="term" value="F:enoyl-[acyl-carrier-protein] reductase (NADPH) activity"/>
    <property type="evidence" value="ECO:0007669"/>
    <property type="project" value="UniProtKB-EC"/>
</dbReference>
<dbReference type="InterPro" id="IPR001227">
    <property type="entry name" value="Ac_transferase_dom_sf"/>
</dbReference>
<feature type="active site" description="Proton acceptor; for dehydratase activity" evidence="52">
    <location>
        <position position="3871"/>
    </location>
</feature>
<proteinExistence type="predicted"/>
<evidence type="ECO:0000256" key="38">
    <source>
        <dbReference type="ARBA" id="ARBA00048650"/>
    </source>
</evidence>
<feature type="coiled-coil region" evidence="53">
    <location>
        <begin position="170"/>
        <end position="197"/>
    </location>
</feature>
<evidence type="ECO:0000256" key="12">
    <source>
        <dbReference type="ARBA" id="ARBA00023373"/>
    </source>
</evidence>
<gene>
    <name evidence="62" type="primary">Fasn_6</name>
    <name evidence="62" type="ORF">G6Z76_0006596</name>
</gene>
<dbReference type="Gene3D" id="3.30.60.20">
    <property type="match status" value="1"/>
</dbReference>
<feature type="region of interest" description="C-terminal hotdog fold" evidence="52">
    <location>
        <begin position="3974"/>
        <end position="4100"/>
    </location>
</feature>
<dbReference type="InterPro" id="IPR037771">
    <property type="entry name" value="C2_WWC"/>
</dbReference>
<dbReference type="PROSITE" id="PS50075">
    <property type="entry name" value="CARRIER"/>
    <property type="match status" value="1"/>
</dbReference>
<feature type="compositionally biased region" description="Polar residues" evidence="54">
    <location>
        <begin position="675"/>
        <end position="684"/>
    </location>
</feature>
<evidence type="ECO:0000256" key="8">
    <source>
        <dbReference type="ARBA" id="ARBA00022898"/>
    </source>
</evidence>
<dbReference type="PROSITE" id="PS50081">
    <property type="entry name" value="ZF_DAG_PE_2"/>
    <property type="match status" value="1"/>
</dbReference>
<evidence type="ECO:0000256" key="19">
    <source>
        <dbReference type="ARBA" id="ARBA00023442"/>
    </source>
</evidence>
<comment type="catalytic activity">
    <reaction evidence="20">
        <text>3-oxooctadecanoyl-[ACP] + NADPH + H(+) = (3R)-hydroxyoctadecanoyl-[ACP] + NADP(+)</text>
        <dbReference type="Rhea" id="RHEA:41920"/>
        <dbReference type="Rhea" id="RHEA-COMP:9653"/>
        <dbReference type="Rhea" id="RHEA-COMP:9654"/>
        <dbReference type="ChEBI" id="CHEBI:15378"/>
        <dbReference type="ChEBI" id="CHEBI:57783"/>
        <dbReference type="ChEBI" id="CHEBI:58349"/>
        <dbReference type="ChEBI" id="CHEBI:78487"/>
        <dbReference type="ChEBI" id="CHEBI:78488"/>
    </reaction>
    <physiologicalReaction direction="left-to-right" evidence="20">
        <dbReference type="Rhea" id="RHEA:41921"/>
    </physiologicalReaction>
</comment>
<evidence type="ECO:0000256" key="10">
    <source>
        <dbReference type="ARBA" id="ARBA00023332"/>
    </source>
</evidence>
<comment type="function">
    <text evidence="19">Fatty acid synthetase is a multifunctional enzyme that catalyzes the de novo biosynthesis of long-chain saturated fatty acids starting from acetyl-CoA and malonyl-CoA in the presence of NADPH. This multifunctional protein contains 7 catalytic activities and a site for the binding of the prosthetic group 4'-phosphopantetheine of the acyl carrier protein ([ACP]) domain.</text>
</comment>
<dbReference type="Pfam" id="PF00975">
    <property type="entry name" value="Thioesterase"/>
    <property type="match status" value="1"/>
</dbReference>
<evidence type="ECO:0000256" key="53">
    <source>
        <dbReference type="SAM" id="Coils"/>
    </source>
</evidence>
<keyword evidence="53" id="KW-0175">Coiled coil</keyword>
<comment type="catalytic activity">
    <reaction evidence="22">
        <text>a (3R)-hydroxyacyl-[ACP] + NADP(+) = a 3-oxoacyl-[ACP] + NADPH + H(+)</text>
        <dbReference type="Rhea" id="RHEA:17397"/>
        <dbReference type="Rhea" id="RHEA-COMP:9916"/>
        <dbReference type="Rhea" id="RHEA-COMP:9945"/>
        <dbReference type="ChEBI" id="CHEBI:15378"/>
        <dbReference type="ChEBI" id="CHEBI:57783"/>
        <dbReference type="ChEBI" id="CHEBI:58349"/>
        <dbReference type="ChEBI" id="CHEBI:78776"/>
        <dbReference type="ChEBI" id="CHEBI:78827"/>
        <dbReference type="EC" id="1.1.1.100"/>
    </reaction>
    <physiologicalReaction direction="right-to-left" evidence="22">
        <dbReference type="Rhea" id="RHEA:17399"/>
    </physiologicalReaction>
</comment>
<dbReference type="InterPro" id="IPR035892">
    <property type="entry name" value="C2_domain_sf"/>
</dbReference>
<accession>A0A836G4M2</accession>
<dbReference type="InterPro" id="IPR001031">
    <property type="entry name" value="Thioesterase"/>
</dbReference>
<dbReference type="InterPro" id="IPR049391">
    <property type="entry name" value="FAS_pseudo-KR"/>
</dbReference>
<dbReference type="SUPFAM" id="SSF53901">
    <property type="entry name" value="Thiolase-like"/>
    <property type="match status" value="1"/>
</dbReference>
<evidence type="ECO:0000256" key="42">
    <source>
        <dbReference type="ARBA" id="ARBA00048935"/>
    </source>
</evidence>
<keyword evidence="5" id="KW-0479">Metal-binding</keyword>
<dbReference type="PROSITE" id="PS50003">
    <property type="entry name" value="PH_DOMAIN"/>
    <property type="match status" value="1"/>
</dbReference>
<comment type="catalytic activity">
    <reaction evidence="10">
        <text>(3R)-hydroxyoctanoyl-[ACP] = (2E)-octenoyl-[ACP] + H2O</text>
        <dbReference type="Rhea" id="RHEA:41844"/>
        <dbReference type="Rhea" id="RHEA-COMP:9634"/>
        <dbReference type="Rhea" id="RHEA-COMP:9635"/>
        <dbReference type="ChEBI" id="CHEBI:15377"/>
        <dbReference type="ChEBI" id="CHEBI:78461"/>
        <dbReference type="ChEBI" id="CHEBI:78462"/>
    </reaction>
    <physiologicalReaction direction="left-to-right" evidence="10">
        <dbReference type="Rhea" id="RHEA:41845"/>
    </physiologicalReaction>
</comment>
<feature type="non-terminal residue" evidence="62">
    <location>
        <position position="1"/>
    </location>
</feature>
<evidence type="ECO:0000256" key="27">
    <source>
        <dbReference type="ARBA" id="ARBA00047810"/>
    </source>
</evidence>
<comment type="catalytic activity">
    <reaction evidence="31">
        <text>acetyl-[ACP] + malonyl-[ACP] + H(+) = 3-oxobutanoyl-[ACP] + holo-[ACP] + CO2</text>
        <dbReference type="Rhea" id="RHEA:41800"/>
        <dbReference type="Rhea" id="RHEA-COMP:9621"/>
        <dbReference type="Rhea" id="RHEA-COMP:9623"/>
        <dbReference type="Rhea" id="RHEA-COMP:9625"/>
        <dbReference type="Rhea" id="RHEA-COMP:9685"/>
        <dbReference type="ChEBI" id="CHEBI:15378"/>
        <dbReference type="ChEBI" id="CHEBI:16526"/>
        <dbReference type="ChEBI" id="CHEBI:64479"/>
        <dbReference type="ChEBI" id="CHEBI:78446"/>
        <dbReference type="ChEBI" id="CHEBI:78449"/>
        <dbReference type="ChEBI" id="CHEBI:78450"/>
    </reaction>
    <physiologicalReaction direction="left-to-right" evidence="31">
        <dbReference type="Rhea" id="RHEA:41801"/>
    </physiologicalReaction>
</comment>
<evidence type="ECO:0000313" key="62">
    <source>
        <dbReference type="EMBL" id="KAG5331903.1"/>
    </source>
</evidence>
<dbReference type="InterPro" id="IPR029058">
    <property type="entry name" value="AB_hydrolase_fold"/>
</dbReference>
<dbReference type="SUPFAM" id="SSF55048">
    <property type="entry name" value="Probable ACP-binding domain of malonyl-CoA ACP transacylase"/>
    <property type="match status" value="1"/>
</dbReference>
<dbReference type="Pfam" id="PF25802">
    <property type="entry name" value="WWC1"/>
    <property type="match status" value="1"/>
</dbReference>
<protein>
    <submittedName>
        <fullName evidence="62">FAS synthase</fullName>
    </submittedName>
</protein>
<evidence type="ECO:0000256" key="33">
    <source>
        <dbReference type="ARBA" id="ARBA00048281"/>
    </source>
</evidence>
<dbReference type="InterPro" id="IPR016035">
    <property type="entry name" value="Acyl_Trfase/lysoPLipase"/>
</dbReference>
<dbReference type="SUPFAM" id="SSF49562">
    <property type="entry name" value="C2 domain (Calcium/lipid-binding domain, CaLB)"/>
    <property type="match status" value="1"/>
</dbReference>
<dbReference type="PROSITE" id="PS52019">
    <property type="entry name" value="PKS_MFAS_DH"/>
    <property type="match status" value="1"/>
</dbReference>
<evidence type="ECO:0000256" key="28">
    <source>
        <dbReference type="ARBA" id="ARBA00047897"/>
    </source>
</evidence>
<comment type="catalytic activity">
    <reaction evidence="42">
        <text>3-oxotetradecanoyl-[ACP] + NADPH + H(+) = (3R)-hydroxytetradecanoyl-[ACP] + NADP(+)</text>
        <dbReference type="Rhea" id="RHEA:41888"/>
        <dbReference type="Rhea" id="RHEA-COMP:9645"/>
        <dbReference type="Rhea" id="RHEA-COMP:9646"/>
        <dbReference type="ChEBI" id="CHEBI:15378"/>
        <dbReference type="ChEBI" id="CHEBI:57783"/>
        <dbReference type="ChEBI" id="CHEBI:58349"/>
        <dbReference type="ChEBI" id="CHEBI:78473"/>
        <dbReference type="ChEBI" id="CHEBI:78474"/>
    </reaction>
    <physiologicalReaction direction="left-to-right" evidence="42">
        <dbReference type="Rhea" id="RHEA:41889"/>
    </physiologicalReaction>
</comment>
<dbReference type="InterPro" id="IPR016036">
    <property type="entry name" value="Malonyl_transacylase_ACP-bd"/>
</dbReference>
<dbReference type="InterPro" id="IPR014031">
    <property type="entry name" value="Ketoacyl_synth_C"/>
</dbReference>
<comment type="catalytic activity">
    <reaction evidence="41">
        <text>hexadecanoyl-[ACP] + H2O = hexadecanoate + holo-[ACP] + H(+)</text>
        <dbReference type="Rhea" id="RHEA:41932"/>
        <dbReference type="Rhea" id="RHEA-COMP:9652"/>
        <dbReference type="Rhea" id="RHEA-COMP:9685"/>
        <dbReference type="ChEBI" id="CHEBI:7896"/>
        <dbReference type="ChEBI" id="CHEBI:15377"/>
        <dbReference type="ChEBI" id="CHEBI:15378"/>
        <dbReference type="ChEBI" id="CHEBI:64479"/>
        <dbReference type="ChEBI" id="CHEBI:78483"/>
        <dbReference type="EC" id="3.1.2.14"/>
    </reaction>
    <physiologicalReaction direction="left-to-right" evidence="41">
        <dbReference type="Rhea" id="RHEA:41933"/>
    </physiologicalReaction>
</comment>
<comment type="pathway">
    <text evidence="1">Lipid metabolism.</text>
</comment>
<dbReference type="Proteomes" id="UP000669903">
    <property type="component" value="Unassembled WGS sequence"/>
</dbReference>
<keyword evidence="6" id="KW-0702">S-nitrosylation</keyword>
<dbReference type="InterPro" id="IPR049900">
    <property type="entry name" value="PKS_mFAS_DH"/>
</dbReference>
<feature type="region of interest" description="Disordered" evidence="54">
    <location>
        <begin position="1300"/>
        <end position="1340"/>
    </location>
</feature>
<dbReference type="GO" id="GO:0004674">
    <property type="term" value="F:protein serine/threonine kinase activity"/>
    <property type="evidence" value="ECO:0007669"/>
    <property type="project" value="UniProtKB-EC"/>
</dbReference>
<comment type="catalytic activity">
    <reaction evidence="13">
        <text>(3R)-hydroxydecanoyl-[ACP] = (2E)-decenoyl-[ACP] + H2O</text>
        <dbReference type="Rhea" id="RHEA:41860"/>
        <dbReference type="Rhea" id="RHEA-COMP:9638"/>
        <dbReference type="Rhea" id="RHEA-COMP:9639"/>
        <dbReference type="ChEBI" id="CHEBI:15377"/>
        <dbReference type="ChEBI" id="CHEBI:78466"/>
        <dbReference type="ChEBI" id="CHEBI:78467"/>
    </reaction>
    <physiologicalReaction direction="left-to-right" evidence="13">
        <dbReference type="Rhea" id="RHEA:41861"/>
    </physiologicalReaction>
</comment>
<feature type="domain" description="PKS/mFAS DH" evidence="61">
    <location>
        <begin position="3834"/>
        <end position="4100"/>
    </location>
</feature>
<dbReference type="InterPro" id="IPR057529">
    <property type="entry name" value="MRCK/ROCK_PH"/>
</dbReference>
<evidence type="ECO:0000256" key="31">
    <source>
        <dbReference type="ARBA" id="ARBA00047961"/>
    </source>
</evidence>
<feature type="domain" description="CNH" evidence="59">
    <location>
        <begin position="2650"/>
        <end position="2946"/>
    </location>
</feature>
<dbReference type="CDD" id="cd00833">
    <property type="entry name" value="PKS"/>
    <property type="match status" value="1"/>
</dbReference>
<evidence type="ECO:0000256" key="1">
    <source>
        <dbReference type="ARBA" id="ARBA00005189"/>
    </source>
</evidence>
<dbReference type="PROSITE" id="PS50219">
    <property type="entry name" value="CNH"/>
    <property type="match status" value="1"/>
</dbReference>
<feature type="region of interest" description="N-terminal hotdog fold" evidence="52">
    <location>
        <begin position="3834"/>
        <end position="3960"/>
    </location>
</feature>
<evidence type="ECO:0000256" key="13">
    <source>
        <dbReference type="ARBA" id="ARBA00023388"/>
    </source>
</evidence>
<dbReference type="Gene3D" id="1.10.287.1490">
    <property type="match status" value="1"/>
</dbReference>
<evidence type="ECO:0000256" key="41">
    <source>
        <dbReference type="ARBA" id="ARBA00048704"/>
    </source>
</evidence>
<dbReference type="GO" id="GO:0004312">
    <property type="term" value="F:fatty acid synthase activity"/>
    <property type="evidence" value="ECO:0007669"/>
    <property type="project" value="TreeGrafter"/>
</dbReference>
<comment type="catalytic activity">
    <reaction evidence="11">
        <text>(3R)-hydroxydodecanoyl-[ACP] = (2E)-dodecenoyl-[ACP] + H2O</text>
        <dbReference type="Rhea" id="RHEA:41876"/>
        <dbReference type="Rhea" id="RHEA-COMP:9642"/>
        <dbReference type="Rhea" id="RHEA-COMP:9643"/>
        <dbReference type="ChEBI" id="CHEBI:15377"/>
        <dbReference type="ChEBI" id="CHEBI:78470"/>
        <dbReference type="ChEBI" id="CHEBI:78472"/>
    </reaction>
    <physiologicalReaction direction="left-to-right" evidence="11">
        <dbReference type="Rhea" id="RHEA:41877"/>
    </physiologicalReaction>
</comment>
<dbReference type="PANTHER" id="PTHR43775:SF23">
    <property type="entry name" value="FATTY ACID SYNTHASE 3"/>
    <property type="match status" value="1"/>
</dbReference>
<feature type="coiled-coil region" evidence="53">
    <location>
        <begin position="2238"/>
        <end position="2279"/>
    </location>
</feature>
<evidence type="ECO:0000256" key="4">
    <source>
        <dbReference type="ARBA" id="ARBA00022679"/>
    </source>
</evidence>
<comment type="catalytic activity">
    <reaction evidence="49">
        <text>butanoyl-[ACP] + malonyl-[ACP] + H(+) = 3-oxohexanoyl-[ACP] + holo-[ACP] + CO2</text>
        <dbReference type="Rhea" id="RHEA:41820"/>
        <dbReference type="Rhea" id="RHEA-COMP:9623"/>
        <dbReference type="Rhea" id="RHEA-COMP:9628"/>
        <dbReference type="Rhea" id="RHEA-COMP:9629"/>
        <dbReference type="Rhea" id="RHEA-COMP:9685"/>
        <dbReference type="ChEBI" id="CHEBI:15378"/>
        <dbReference type="ChEBI" id="CHEBI:16526"/>
        <dbReference type="ChEBI" id="CHEBI:64479"/>
        <dbReference type="ChEBI" id="CHEBI:78449"/>
        <dbReference type="ChEBI" id="CHEBI:78454"/>
        <dbReference type="ChEBI" id="CHEBI:78456"/>
    </reaction>
    <physiologicalReaction direction="left-to-right" evidence="49">
        <dbReference type="Rhea" id="RHEA:41821"/>
    </physiologicalReaction>
</comment>
<evidence type="ECO:0000256" key="6">
    <source>
        <dbReference type="ARBA" id="ARBA00022799"/>
    </source>
</evidence>
<comment type="catalytic activity">
    <reaction evidence="39">
        <text>L-seryl-[protein] + ATP = O-phospho-L-seryl-[protein] + ADP + H(+)</text>
        <dbReference type="Rhea" id="RHEA:17989"/>
        <dbReference type="Rhea" id="RHEA-COMP:9863"/>
        <dbReference type="Rhea" id="RHEA-COMP:11604"/>
        <dbReference type="ChEBI" id="CHEBI:15378"/>
        <dbReference type="ChEBI" id="CHEBI:29999"/>
        <dbReference type="ChEBI" id="CHEBI:30616"/>
        <dbReference type="ChEBI" id="CHEBI:83421"/>
        <dbReference type="ChEBI" id="CHEBI:456216"/>
        <dbReference type="EC" id="2.7.11.1"/>
    </reaction>
</comment>
<evidence type="ECO:0000256" key="21">
    <source>
        <dbReference type="ARBA" id="ARBA00047394"/>
    </source>
</evidence>
<evidence type="ECO:0000256" key="48">
    <source>
        <dbReference type="ARBA" id="ARBA00049422"/>
    </source>
</evidence>
<feature type="region of interest" description="Disordered" evidence="54">
    <location>
        <begin position="2367"/>
        <end position="2389"/>
    </location>
</feature>
<dbReference type="InterPro" id="IPR057326">
    <property type="entry name" value="KR_dom"/>
</dbReference>
<evidence type="ECO:0000256" key="15">
    <source>
        <dbReference type="ARBA" id="ARBA00023398"/>
    </source>
</evidence>
<evidence type="ECO:0000256" key="17">
    <source>
        <dbReference type="ARBA" id="ARBA00023401"/>
    </source>
</evidence>
<dbReference type="InterPro" id="IPR000008">
    <property type="entry name" value="C2_dom"/>
</dbReference>
<keyword evidence="9" id="KW-0007">Acetylation</keyword>
<keyword evidence="8" id="KW-0663">Pyridoxal phosphate</keyword>
<dbReference type="SUPFAM" id="SSF51735">
    <property type="entry name" value="NAD(P)-binding Rossmann-fold domains"/>
    <property type="match status" value="2"/>
</dbReference>
<dbReference type="Gene3D" id="1.10.1200.10">
    <property type="entry name" value="ACP-like"/>
    <property type="match status" value="1"/>
</dbReference>
<feature type="compositionally biased region" description="Low complexity" evidence="54">
    <location>
        <begin position="2367"/>
        <end position="2380"/>
    </location>
</feature>
<dbReference type="InterPro" id="IPR042104">
    <property type="entry name" value="PKS_dehydratase_sf"/>
</dbReference>
<dbReference type="InterPro" id="IPR001849">
    <property type="entry name" value="PH_domain"/>
</dbReference>
<dbReference type="SMART" id="SM00827">
    <property type="entry name" value="PKS_AT"/>
    <property type="match status" value="1"/>
</dbReference>
<dbReference type="Pfam" id="PF00780">
    <property type="entry name" value="CNH"/>
    <property type="match status" value="1"/>
</dbReference>
<dbReference type="InterPro" id="IPR032821">
    <property type="entry name" value="PKS_assoc"/>
</dbReference>
<evidence type="ECO:0000256" key="9">
    <source>
        <dbReference type="ARBA" id="ARBA00022990"/>
    </source>
</evidence>
<feature type="domain" description="Ketosynthase family 3 (KS3)" evidence="60">
    <location>
        <begin position="2993"/>
        <end position="3399"/>
    </location>
</feature>
<evidence type="ECO:0000256" key="46">
    <source>
        <dbReference type="ARBA" id="ARBA00049263"/>
    </source>
</evidence>
<feature type="compositionally biased region" description="Low complexity" evidence="54">
    <location>
        <begin position="900"/>
        <end position="910"/>
    </location>
</feature>
<keyword evidence="3" id="KW-0597">Phosphoprotein</keyword>
<evidence type="ECO:0000256" key="18">
    <source>
        <dbReference type="ARBA" id="ARBA00023402"/>
    </source>
</evidence>
<evidence type="ECO:0000256" key="40">
    <source>
        <dbReference type="ARBA" id="ARBA00048691"/>
    </source>
</evidence>
<dbReference type="Pfam" id="PF21149">
    <property type="entry name" value="FAS_pseudo-KR"/>
    <property type="match status" value="1"/>
</dbReference>
<dbReference type="CDD" id="cd08680">
    <property type="entry name" value="C2_Kibra"/>
    <property type="match status" value="1"/>
</dbReference>
<dbReference type="InterPro" id="IPR018201">
    <property type="entry name" value="Ketoacyl_synth_AS"/>
</dbReference>
<dbReference type="Gene3D" id="2.60.40.150">
    <property type="entry name" value="C2 domain"/>
    <property type="match status" value="1"/>
</dbReference>
<dbReference type="InterPro" id="IPR036736">
    <property type="entry name" value="ACP-like_sf"/>
</dbReference>
<evidence type="ECO:0000256" key="45">
    <source>
        <dbReference type="ARBA" id="ARBA00049171"/>
    </source>
</evidence>
<evidence type="ECO:0000259" key="59">
    <source>
        <dbReference type="PROSITE" id="PS50219"/>
    </source>
</evidence>
<comment type="catalytic activity">
    <reaction evidence="50">
        <text>(2E)-decenoyl-[ACP] + NADPH + H(+) = decanoyl-[ACP] + NADP(+)</text>
        <dbReference type="Rhea" id="RHEA:41864"/>
        <dbReference type="Rhea" id="RHEA-COMP:9639"/>
        <dbReference type="Rhea" id="RHEA-COMP:9640"/>
        <dbReference type="ChEBI" id="CHEBI:15378"/>
        <dbReference type="ChEBI" id="CHEBI:57783"/>
        <dbReference type="ChEBI" id="CHEBI:58349"/>
        <dbReference type="ChEBI" id="CHEBI:78467"/>
        <dbReference type="ChEBI" id="CHEBI:78468"/>
    </reaction>
    <physiologicalReaction direction="left-to-right" evidence="50">
        <dbReference type="Rhea" id="RHEA:41865"/>
    </physiologicalReaction>
</comment>
<evidence type="ECO:0000256" key="11">
    <source>
        <dbReference type="ARBA" id="ARBA00023351"/>
    </source>
</evidence>
<dbReference type="SMART" id="SM00036">
    <property type="entry name" value="CNH"/>
    <property type="match status" value="1"/>
</dbReference>
<evidence type="ECO:0000256" key="20">
    <source>
        <dbReference type="ARBA" id="ARBA00047300"/>
    </source>
</evidence>
<feature type="coiled-coil region" evidence="53">
    <location>
        <begin position="1498"/>
        <end position="1591"/>
    </location>
</feature>
<dbReference type="CDD" id="cd08954">
    <property type="entry name" value="KR_1_FAS_SDR_x"/>
    <property type="match status" value="1"/>
</dbReference>
<dbReference type="InterPro" id="IPR020841">
    <property type="entry name" value="PKS_Beta-ketoAc_synthase_dom"/>
</dbReference>
<evidence type="ECO:0000256" key="25">
    <source>
        <dbReference type="ARBA" id="ARBA00047500"/>
    </source>
</evidence>
<comment type="catalytic activity">
    <reaction evidence="44">
        <text>decanoyl-[ACP] + malonyl-[ACP] + H(+) = 3-oxododecanoyl-[ACP] + holo-[ACP] + CO2</text>
        <dbReference type="Rhea" id="RHEA:41868"/>
        <dbReference type="Rhea" id="RHEA-COMP:9623"/>
        <dbReference type="Rhea" id="RHEA-COMP:9640"/>
        <dbReference type="Rhea" id="RHEA-COMP:9641"/>
        <dbReference type="Rhea" id="RHEA-COMP:9685"/>
        <dbReference type="ChEBI" id="CHEBI:15378"/>
        <dbReference type="ChEBI" id="CHEBI:16526"/>
        <dbReference type="ChEBI" id="CHEBI:64479"/>
        <dbReference type="ChEBI" id="CHEBI:78449"/>
        <dbReference type="ChEBI" id="CHEBI:78468"/>
        <dbReference type="ChEBI" id="CHEBI:78469"/>
    </reaction>
    <physiologicalReaction direction="left-to-right" evidence="44">
        <dbReference type="Rhea" id="RHEA:41869"/>
    </physiologicalReaction>
</comment>
<evidence type="ECO:0000256" key="5">
    <source>
        <dbReference type="ARBA" id="ARBA00022723"/>
    </source>
</evidence>
<evidence type="ECO:0000256" key="2">
    <source>
        <dbReference type="ARBA" id="ARBA00022450"/>
    </source>
</evidence>
<dbReference type="InterPro" id="IPR057747">
    <property type="entry name" value="WWC1_hairpin"/>
</dbReference>
<evidence type="ECO:0000256" key="49">
    <source>
        <dbReference type="ARBA" id="ARBA00049449"/>
    </source>
</evidence>
<dbReference type="Pfam" id="PF25346">
    <property type="entry name" value="PH_MRCK"/>
    <property type="match status" value="1"/>
</dbReference>
<comment type="catalytic activity">
    <reaction evidence="36">
        <text>a fatty acyl-[ACP] + malonyl-[ACP] + H(+) = a 3-oxoacyl-[ACP] + holo-[ACP] + CO2</text>
        <dbReference type="Rhea" id="RHEA:22836"/>
        <dbReference type="Rhea" id="RHEA-COMP:9623"/>
        <dbReference type="Rhea" id="RHEA-COMP:9685"/>
        <dbReference type="Rhea" id="RHEA-COMP:9916"/>
        <dbReference type="Rhea" id="RHEA-COMP:14125"/>
        <dbReference type="ChEBI" id="CHEBI:15378"/>
        <dbReference type="ChEBI" id="CHEBI:16526"/>
        <dbReference type="ChEBI" id="CHEBI:64479"/>
        <dbReference type="ChEBI" id="CHEBI:78449"/>
        <dbReference type="ChEBI" id="CHEBI:78776"/>
        <dbReference type="ChEBI" id="CHEBI:138651"/>
        <dbReference type="EC" id="2.3.1.41"/>
    </reaction>
    <physiologicalReaction direction="left-to-right" evidence="36">
        <dbReference type="Rhea" id="RHEA:22837"/>
    </physiologicalReaction>
</comment>
<dbReference type="SMART" id="SM00822">
    <property type="entry name" value="PKS_KR"/>
    <property type="match status" value="1"/>
</dbReference>
<comment type="catalytic activity">
    <reaction evidence="21">
        <text>hexanoyl-[ACP] + malonyl-[ACP] + H(+) = 3-oxooctanoyl-[ACP] + holo-[ACP] + CO2</text>
        <dbReference type="Rhea" id="RHEA:41836"/>
        <dbReference type="Rhea" id="RHEA-COMP:9623"/>
        <dbReference type="Rhea" id="RHEA-COMP:9632"/>
        <dbReference type="Rhea" id="RHEA-COMP:9633"/>
        <dbReference type="Rhea" id="RHEA-COMP:9685"/>
        <dbReference type="ChEBI" id="CHEBI:15378"/>
        <dbReference type="ChEBI" id="CHEBI:16526"/>
        <dbReference type="ChEBI" id="CHEBI:64479"/>
        <dbReference type="ChEBI" id="CHEBI:78449"/>
        <dbReference type="ChEBI" id="CHEBI:78459"/>
        <dbReference type="ChEBI" id="CHEBI:78460"/>
    </reaction>
    <physiologicalReaction direction="left-to-right" evidence="21">
        <dbReference type="Rhea" id="RHEA:41837"/>
    </physiologicalReaction>
</comment>
<dbReference type="InterPro" id="IPR001180">
    <property type="entry name" value="CNH_dom"/>
</dbReference>
<comment type="catalytic activity">
    <reaction evidence="18">
        <text>(3R)-hydroxybutanoyl-[ACP] = (2E)-butenoyl-[ACP] + H2O</text>
        <dbReference type="Rhea" id="RHEA:41808"/>
        <dbReference type="Rhea" id="RHEA-COMP:9626"/>
        <dbReference type="Rhea" id="RHEA-COMP:9627"/>
        <dbReference type="ChEBI" id="CHEBI:15377"/>
        <dbReference type="ChEBI" id="CHEBI:78451"/>
        <dbReference type="ChEBI" id="CHEBI:78453"/>
    </reaction>
    <physiologicalReaction direction="left-to-right" evidence="18">
        <dbReference type="Rhea" id="RHEA:41809"/>
    </physiologicalReaction>
</comment>
<dbReference type="GO" id="GO:0004316">
    <property type="term" value="F:3-oxoacyl-[acyl-carrier-protein] reductase (NADPH) activity"/>
    <property type="evidence" value="ECO:0007669"/>
    <property type="project" value="UniProtKB-EC"/>
</dbReference>
<evidence type="ECO:0000256" key="37">
    <source>
        <dbReference type="ARBA" id="ARBA00048571"/>
    </source>
</evidence>
<evidence type="ECO:0000259" key="61">
    <source>
        <dbReference type="PROSITE" id="PS52019"/>
    </source>
</evidence>
<evidence type="ECO:0000259" key="56">
    <source>
        <dbReference type="PROSITE" id="PS50004"/>
    </source>
</evidence>
<dbReference type="Pfam" id="PF08659">
    <property type="entry name" value="KR"/>
    <property type="match status" value="1"/>
</dbReference>
<dbReference type="CDD" id="cd20814">
    <property type="entry name" value="CRIK"/>
    <property type="match status" value="1"/>
</dbReference>
<evidence type="ECO:0000256" key="39">
    <source>
        <dbReference type="ARBA" id="ARBA00048679"/>
    </source>
</evidence>
<dbReference type="InterPro" id="IPR002219">
    <property type="entry name" value="PKC_DAG/PE"/>
</dbReference>
<keyword evidence="63" id="KW-1185">Reference proteome</keyword>
<evidence type="ECO:0000259" key="58">
    <source>
        <dbReference type="PROSITE" id="PS50081"/>
    </source>
</evidence>
<feature type="coiled-coil region" evidence="53">
    <location>
        <begin position="1102"/>
        <end position="1143"/>
    </location>
</feature>
<dbReference type="Gene3D" id="3.30.70.3290">
    <property type="match status" value="1"/>
</dbReference>
<comment type="catalytic activity">
    <reaction evidence="40">
        <text>holo-[ACP] + acetyl-CoA = acetyl-[ACP] + CoA</text>
        <dbReference type="Rhea" id="RHEA:41788"/>
        <dbReference type="Rhea" id="RHEA-COMP:9621"/>
        <dbReference type="Rhea" id="RHEA-COMP:9685"/>
        <dbReference type="ChEBI" id="CHEBI:57287"/>
        <dbReference type="ChEBI" id="CHEBI:57288"/>
        <dbReference type="ChEBI" id="CHEBI:64479"/>
        <dbReference type="ChEBI" id="CHEBI:78446"/>
        <dbReference type="EC" id="2.3.1.38"/>
    </reaction>
    <physiologicalReaction direction="left-to-right" evidence="40">
        <dbReference type="Rhea" id="RHEA:41789"/>
    </physiologicalReaction>
</comment>
<keyword evidence="2" id="KW-0596">Phosphopantetheine</keyword>
<dbReference type="InterPro" id="IPR011032">
    <property type="entry name" value="GroES-like_sf"/>
</dbReference>
<comment type="catalytic activity">
    <reaction evidence="46">
        <text>3-oxododecanoyl-[ACP] + NADPH + H(+) = (3R)-hydroxydodecanoyl-[ACP] + NADP(+)</text>
        <dbReference type="Rhea" id="RHEA:41872"/>
        <dbReference type="Rhea" id="RHEA-COMP:9641"/>
        <dbReference type="Rhea" id="RHEA-COMP:9642"/>
        <dbReference type="ChEBI" id="CHEBI:15378"/>
        <dbReference type="ChEBI" id="CHEBI:57783"/>
        <dbReference type="ChEBI" id="CHEBI:58349"/>
        <dbReference type="ChEBI" id="CHEBI:78469"/>
        <dbReference type="ChEBI" id="CHEBI:78470"/>
    </reaction>
    <physiologicalReaction direction="left-to-right" evidence="46">
        <dbReference type="Rhea" id="RHEA:41873"/>
    </physiologicalReaction>
</comment>
<feature type="domain" description="Phorbol-ester/DAG-type" evidence="58">
    <location>
        <begin position="2412"/>
        <end position="2461"/>
    </location>
</feature>
<evidence type="ECO:0000256" key="7">
    <source>
        <dbReference type="ARBA" id="ARBA00022833"/>
    </source>
</evidence>
<comment type="catalytic activity">
    <reaction evidence="35">
        <text>(2E)-octenoyl-[ACP] + NADPH + H(+) = octanoyl-[ACP] + NADP(+)</text>
        <dbReference type="Rhea" id="RHEA:41848"/>
        <dbReference type="Rhea" id="RHEA-COMP:9635"/>
        <dbReference type="Rhea" id="RHEA-COMP:9636"/>
        <dbReference type="ChEBI" id="CHEBI:15378"/>
        <dbReference type="ChEBI" id="CHEBI:57783"/>
        <dbReference type="ChEBI" id="CHEBI:58349"/>
        <dbReference type="ChEBI" id="CHEBI:78462"/>
        <dbReference type="ChEBI" id="CHEBI:78463"/>
    </reaction>
    <physiologicalReaction direction="left-to-right" evidence="35">
        <dbReference type="Rhea" id="RHEA:41849"/>
    </physiologicalReaction>
</comment>
<evidence type="ECO:0000256" key="47">
    <source>
        <dbReference type="ARBA" id="ARBA00049414"/>
    </source>
</evidence>
<dbReference type="PROSITE" id="PS00606">
    <property type="entry name" value="KS3_1"/>
    <property type="match status" value="1"/>
</dbReference>
<dbReference type="Gene3D" id="3.40.50.720">
    <property type="entry name" value="NAD(P)-binding Rossmann-like Domain"/>
    <property type="match status" value="1"/>
</dbReference>
<name>A0A836G4M2_9HYME</name>
<dbReference type="FunFam" id="3.40.50.720:FF:000209">
    <property type="entry name" value="Polyketide synthase Pks12"/>
    <property type="match status" value="1"/>
</dbReference>
<keyword evidence="7" id="KW-0862">Zinc</keyword>
<dbReference type="SUPFAM" id="SSF50729">
    <property type="entry name" value="PH domain-like"/>
    <property type="match status" value="1"/>
</dbReference>
<dbReference type="GO" id="GO:0016297">
    <property type="term" value="F:fatty acyl-[ACP] hydrolase activity"/>
    <property type="evidence" value="ECO:0007669"/>
    <property type="project" value="UniProtKB-EC"/>
</dbReference>
<evidence type="ECO:0000259" key="60">
    <source>
        <dbReference type="PROSITE" id="PS52004"/>
    </source>
</evidence>
<dbReference type="UniPathway" id="UPA00094"/>
<dbReference type="SMART" id="SM00825">
    <property type="entry name" value="PKS_KS"/>
    <property type="match status" value="1"/>
</dbReference>
<comment type="catalytic activity">
    <reaction evidence="24">
        <text>tetradecanoyl-[ACP] + malonyl-[ACP] + H(+) = 3-oxohexadecanoyl-[ACP] + holo-[ACP] + CO2</text>
        <dbReference type="Rhea" id="RHEA:41900"/>
        <dbReference type="Rhea" id="RHEA-COMP:9623"/>
        <dbReference type="Rhea" id="RHEA-COMP:9648"/>
        <dbReference type="Rhea" id="RHEA-COMP:9649"/>
        <dbReference type="Rhea" id="RHEA-COMP:9685"/>
        <dbReference type="ChEBI" id="CHEBI:15378"/>
        <dbReference type="ChEBI" id="CHEBI:16526"/>
        <dbReference type="ChEBI" id="CHEBI:64479"/>
        <dbReference type="ChEBI" id="CHEBI:78449"/>
        <dbReference type="ChEBI" id="CHEBI:78477"/>
        <dbReference type="ChEBI" id="CHEBI:78478"/>
    </reaction>
    <physiologicalReaction direction="left-to-right" evidence="24">
        <dbReference type="Rhea" id="RHEA:41901"/>
    </physiologicalReaction>
</comment>
<evidence type="ECO:0000256" key="24">
    <source>
        <dbReference type="ARBA" id="ARBA00047451"/>
    </source>
</evidence>
<evidence type="ECO:0000256" key="35">
    <source>
        <dbReference type="ARBA" id="ARBA00048420"/>
    </source>
</evidence>
<evidence type="ECO:0000256" key="30">
    <source>
        <dbReference type="ARBA" id="ARBA00047953"/>
    </source>
</evidence>
<feature type="compositionally biased region" description="Low complexity" evidence="54">
    <location>
        <begin position="642"/>
        <end position="664"/>
    </location>
</feature>
<evidence type="ECO:0000259" key="57">
    <source>
        <dbReference type="PROSITE" id="PS50075"/>
    </source>
</evidence>
<dbReference type="SMART" id="SM00829">
    <property type="entry name" value="PKS_ER"/>
    <property type="match status" value="1"/>
</dbReference>
<evidence type="ECO:0000256" key="34">
    <source>
        <dbReference type="ARBA" id="ARBA00048289"/>
    </source>
</evidence>
<dbReference type="EMBL" id="JAANIC010005341">
    <property type="protein sequence ID" value="KAG5331903.1"/>
    <property type="molecule type" value="Genomic_DNA"/>
</dbReference>
<dbReference type="Gene3D" id="2.30.29.30">
    <property type="entry name" value="Pleckstrin-homology domain (PH domain)/Phosphotyrosine-binding domain (PTB)"/>
    <property type="match status" value="1"/>
</dbReference>
<dbReference type="Gene3D" id="3.90.180.10">
    <property type="entry name" value="Medium-chain alcohol dehydrogenases, catalytic domain"/>
    <property type="match status" value="1"/>
</dbReference>
<evidence type="ECO:0000256" key="44">
    <source>
        <dbReference type="ARBA" id="ARBA00049109"/>
    </source>
</evidence>
<dbReference type="Pfam" id="PF02801">
    <property type="entry name" value="Ketoacyl-synt_C"/>
    <property type="match status" value="1"/>
</dbReference>
<dbReference type="InterPro" id="IPR050091">
    <property type="entry name" value="PKS_NRPS_Biosynth_Enz"/>
</dbReference>
<evidence type="ECO:0000256" key="3">
    <source>
        <dbReference type="ARBA" id="ARBA00022553"/>
    </source>
</evidence>
<comment type="catalytic activity">
    <reaction evidence="28">
        <text>(2E)-hexenoyl-[ACP] + NADPH + H(+) = hexanoyl-[ACP] + NADP(+)</text>
        <dbReference type="Rhea" id="RHEA:41832"/>
        <dbReference type="Rhea" id="RHEA-COMP:9631"/>
        <dbReference type="Rhea" id="RHEA-COMP:9632"/>
        <dbReference type="ChEBI" id="CHEBI:15378"/>
        <dbReference type="ChEBI" id="CHEBI:57783"/>
        <dbReference type="ChEBI" id="CHEBI:58349"/>
        <dbReference type="ChEBI" id="CHEBI:78458"/>
        <dbReference type="ChEBI" id="CHEBI:78459"/>
    </reaction>
    <physiologicalReaction direction="left-to-right" evidence="28">
        <dbReference type="Rhea" id="RHEA:41833"/>
    </physiologicalReaction>
</comment>
<dbReference type="Pfam" id="PF13602">
    <property type="entry name" value="ADH_zinc_N_2"/>
    <property type="match status" value="1"/>
</dbReference>
<comment type="catalytic activity">
    <reaction evidence="27">
        <text>(2E)-hexadecenoyl-[ACP] + NADPH + H(+) = hexadecanoyl-[ACP] + NADP(+)</text>
        <dbReference type="Rhea" id="RHEA:41912"/>
        <dbReference type="Rhea" id="RHEA-COMP:9651"/>
        <dbReference type="Rhea" id="RHEA-COMP:9652"/>
        <dbReference type="ChEBI" id="CHEBI:15378"/>
        <dbReference type="ChEBI" id="CHEBI:57783"/>
        <dbReference type="ChEBI" id="CHEBI:58349"/>
        <dbReference type="ChEBI" id="CHEBI:78481"/>
        <dbReference type="ChEBI" id="CHEBI:78483"/>
    </reaction>
    <physiologicalReaction direction="left-to-right" evidence="27">
        <dbReference type="Rhea" id="RHEA:41913"/>
    </physiologicalReaction>
</comment>
<comment type="catalytic activity">
    <reaction evidence="33">
        <text>(2E)-dodecenoyl-[ACP] + NADPH + H(+) = dodecanoyl-[ACP] + NADP(+)</text>
        <dbReference type="Rhea" id="RHEA:41880"/>
        <dbReference type="Rhea" id="RHEA-COMP:9643"/>
        <dbReference type="Rhea" id="RHEA-COMP:9644"/>
        <dbReference type="ChEBI" id="CHEBI:15378"/>
        <dbReference type="ChEBI" id="CHEBI:57783"/>
        <dbReference type="ChEBI" id="CHEBI:58349"/>
        <dbReference type="ChEBI" id="CHEBI:65264"/>
        <dbReference type="ChEBI" id="CHEBI:78472"/>
    </reaction>
    <physiologicalReaction direction="left-to-right" evidence="33">
        <dbReference type="Rhea" id="RHEA:41881"/>
    </physiologicalReaction>
</comment>
<dbReference type="SMART" id="SM00109">
    <property type="entry name" value="C1"/>
    <property type="match status" value="1"/>
</dbReference>
<feature type="region of interest" description="Disordered" evidence="54">
    <location>
        <begin position="928"/>
        <end position="956"/>
    </location>
</feature>
<dbReference type="Gene3D" id="3.40.47.10">
    <property type="match status" value="1"/>
</dbReference>
<comment type="catalytic activity">
    <reaction evidence="47">
        <text>3-oxohexadecanoyl-[ACP] + NADPH + H(+) = (3R)-hydroxyhexadecanoyl-[ACP] + NADP(+)</text>
        <dbReference type="Rhea" id="RHEA:41904"/>
        <dbReference type="Rhea" id="RHEA-COMP:9649"/>
        <dbReference type="Rhea" id="RHEA-COMP:9650"/>
        <dbReference type="ChEBI" id="CHEBI:15378"/>
        <dbReference type="ChEBI" id="CHEBI:57783"/>
        <dbReference type="ChEBI" id="CHEBI:58349"/>
        <dbReference type="ChEBI" id="CHEBI:78478"/>
        <dbReference type="ChEBI" id="CHEBI:78480"/>
    </reaction>
    <physiologicalReaction direction="left-to-right" evidence="47">
        <dbReference type="Rhea" id="RHEA:41905"/>
    </physiologicalReaction>
</comment>
<evidence type="ECO:0000313" key="63">
    <source>
        <dbReference type="Proteomes" id="UP000669903"/>
    </source>
</evidence>
<feature type="coiled-coil region" evidence="53">
    <location>
        <begin position="1632"/>
        <end position="1659"/>
    </location>
</feature>
<dbReference type="SUPFAM" id="SSF52151">
    <property type="entry name" value="FabD/lysophospholipase-like"/>
    <property type="match status" value="1"/>
</dbReference>
<comment type="catalytic activity">
    <reaction evidence="43">
        <text>(2E)-octadecenoyl-[ACP] + NADPH + H(+) = octadecanoyl-[ACP] + NADP(+)</text>
        <dbReference type="Rhea" id="RHEA:41928"/>
        <dbReference type="Rhea" id="RHEA-COMP:9655"/>
        <dbReference type="Rhea" id="RHEA-COMP:9656"/>
        <dbReference type="ChEBI" id="CHEBI:15378"/>
        <dbReference type="ChEBI" id="CHEBI:57783"/>
        <dbReference type="ChEBI" id="CHEBI:58349"/>
        <dbReference type="ChEBI" id="CHEBI:78489"/>
        <dbReference type="ChEBI" id="CHEBI:78495"/>
    </reaction>
    <physiologicalReaction direction="left-to-right" evidence="43">
        <dbReference type="Rhea" id="RHEA:41929"/>
    </physiologicalReaction>
</comment>
<feature type="coiled-coil region" evidence="53">
    <location>
        <begin position="235"/>
        <end position="262"/>
    </location>
</feature>
<feature type="domain" description="Carrier" evidence="57">
    <location>
        <begin position="4986"/>
        <end position="5065"/>
    </location>
</feature>
<evidence type="ECO:0000256" key="26">
    <source>
        <dbReference type="ARBA" id="ARBA00047578"/>
    </source>
</evidence>
<dbReference type="InterPro" id="IPR016039">
    <property type="entry name" value="Thiolase-like"/>
</dbReference>
<dbReference type="GO" id="GO:0004313">
    <property type="term" value="F:[acyl-carrier-protein] S-acetyltransferase activity"/>
    <property type="evidence" value="ECO:0007669"/>
    <property type="project" value="UniProtKB-EC"/>
</dbReference>
<comment type="catalytic activity">
    <reaction evidence="29">
        <text>L-threonyl-[protein] + ATP = O-phospho-L-threonyl-[protein] + ADP + H(+)</text>
        <dbReference type="Rhea" id="RHEA:46608"/>
        <dbReference type="Rhea" id="RHEA-COMP:11060"/>
        <dbReference type="Rhea" id="RHEA-COMP:11605"/>
        <dbReference type="ChEBI" id="CHEBI:15378"/>
        <dbReference type="ChEBI" id="CHEBI:30013"/>
        <dbReference type="ChEBI" id="CHEBI:30616"/>
        <dbReference type="ChEBI" id="CHEBI:61977"/>
        <dbReference type="ChEBI" id="CHEBI:456216"/>
        <dbReference type="EC" id="2.7.11.1"/>
    </reaction>
</comment>
<evidence type="ECO:0000256" key="50">
    <source>
        <dbReference type="ARBA" id="ARBA00049521"/>
    </source>
</evidence>
<dbReference type="Gene3D" id="3.10.129.110">
    <property type="entry name" value="Polyketide synthase dehydratase"/>
    <property type="match status" value="1"/>
</dbReference>
<dbReference type="GO" id="GO:0019171">
    <property type="term" value="F:(3R)-hydroxyacyl-[acyl-carrier-protein] dehydratase activity"/>
    <property type="evidence" value="ECO:0007669"/>
    <property type="project" value="UniProtKB-EC"/>
</dbReference>
<dbReference type="SUPFAM" id="SSF50129">
    <property type="entry name" value="GroES-like"/>
    <property type="match status" value="1"/>
</dbReference>
<feature type="active site" description="Proton donor; for dehydratase activity" evidence="52">
    <location>
        <position position="4023"/>
    </location>
</feature>
<dbReference type="SUPFAM" id="SSF57997">
    <property type="entry name" value="Tropomyosin"/>
    <property type="match status" value="1"/>
</dbReference>
<comment type="catalytic activity">
    <reaction evidence="45">
        <text>(2E)-tetradecenoyl-[ACP] + NADPH + H(+) = tetradecanoyl-[ACP] + NADP(+)</text>
        <dbReference type="Rhea" id="RHEA:41896"/>
        <dbReference type="Rhea" id="RHEA-COMP:9647"/>
        <dbReference type="Rhea" id="RHEA-COMP:9648"/>
        <dbReference type="ChEBI" id="CHEBI:15378"/>
        <dbReference type="ChEBI" id="CHEBI:57783"/>
        <dbReference type="ChEBI" id="CHEBI:58349"/>
        <dbReference type="ChEBI" id="CHEBI:78475"/>
        <dbReference type="ChEBI" id="CHEBI:78477"/>
    </reaction>
    <physiologicalReaction direction="left-to-right" evidence="45">
        <dbReference type="Rhea" id="RHEA:41897"/>
    </physiologicalReaction>
</comment>
<comment type="catalytic activity">
    <reaction evidence="26">
        <text>dodecanoyl-[ACP] + malonyl-[ACP] + H(+) = 3-oxotetradecanoyl-[ACP] + holo-[ACP] + CO2</text>
        <dbReference type="Rhea" id="RHEA:41884"/>
        <dbReference type="Rhea" id="RHEA-COMP:9623"/>
        <dbReference type="Rhea" id="RHEA-COMP:9644"/>
        <dbReference type="Rhea" id="RHEA-COMP:9645"/>
        <dbReference type="Rhea" id="RHEA-COMP:9685"/>
        <dbReference type="ChEBI" id="CHEBI:15378"/>
        <dbReference type="ChEBI" id="CHEBI:16526"/>
        <dbReference type="ChEBI" id="CHEBI:64479"/>
        <dbReference type="ChEBI" id="CHEBI:65264"/>
        <dbReference type="ChEBI" id="CHEBI:78449"/>
        <dbReference type="ChEBI" id="CHEBI:78473"/>
    </reaction>
    <physiologicalReaction direction="left-to-right" evidence="26">
        <dbReference type="Rhea" id="RHEA:41885"/>
    </physiologicalReaction>
</comment>
<comment type="catalytic activity">
    <reaction evidence="30">
        <text>3-oxobutanoyl-[ACP] + NADPH + H(+) = (3R)-hydroxybutanoyl-[ACP] + NADP(+)</text>
        <dbReference type="Rhea" id="RHEA:41804"/>
        <dbReference type="Rhea" id="RHEA-COMP:9625"/>
        <dbReference type="Rhea" id="RHEA-COMP:9626"/>
        <dbReference type="ChEBI" id="CHEBI:15378"/>
        <dbReference type="ChEBI" id="CHEBI:57783"/>
        <dbReference type="ChEBI" id="CHEBI:58349"/>
        <dbReference type="ChEBI" id="CHEBI:78450"/>
        <dbReference type="ChEBI" id="CHEBI:78451"/>
    </reaction>
    <physiologicalReaction direction="left-to-right" evidence="30">
        <dbReference type="Rhea" id="RHEA:41805"/>
    </physiologicalReaction>
</comment>
<feature type="region of interest" description="Disordered" evidence="54">
    <location>
        <begin position="616"/>
        <end position="692"/>
    </location>
</feature>
<evidence type="ECO:0000256" key="51">
    <source>
        <dbReference type="ARBA" id="ARBA00049533"/>
    </source>
</evidence>
<evidence type="ECO:0000259" key="55">
    <source>
        <dbReference type="PROSITE" id="PS50003"/>
    </source>
</evidence>
<evidence type="ECO:0000256" key="54">
    <source>
        <dbReference type="SAM" id="MobiDB-lite"/>
    </source>
</evidence>
<feature type="coiled-coil region" evidence="53">
    <location>
        <begin position="359"/>
        <end position="421"/>
    </location>
</feature>
<dbReference type="Gene3D" id="3.40.50.1820">
    <property type="entry name" value="alpha/beta hydrolase"/>
    <property type="match status" value="1"/>
</dbReference>
<evidence type="ECO:0000256" key="16">
    <source>
        <dbReference type="ARBA" id="ARBA00023399"/>
    </source>
</evidence>
<dbReference type="CDD" id="cd05195">
    <property type="entry name" value="enoyl_red"/>
    <property type="match status" value="1"/>
</dbReference>
<comment type="catalytic activity">
    <reaction evidence="15">
        <text>(3R)-hydroxytetradecanoyl-[ACP] = (2E)-tetradecenoyl-[ACP] + H2O</text>
        <dbReference type="Rhea" id="RHEA:41892"/>
        <dbReference type="Rhea" id="RHEA-COMP:9646"/>
        <dbReference type="Rhea" id="RHEA-COMP:9647"/>
        <dbReference type="ChEBI" id="CHEBI:15377"/>
        <dbReference type="ChEBI" id="CHEBI:78474"/>
        <dbReference type="ChEBI" id="CHEBI:78475"/>
    </reaction>
    <physiologicalReaction direction="left-to-right" evidence="15">
        <dbReference type="Rhea" id="RHEA:41893"/>
    </physiologicalReaction>
</comment>
<dbReference type="GO" id="GO:0046872">
    <property type="term" value="F:metal ion binding"/>
    <property type="evidence" value="ECO:0007669"/>
    <property type="project" value="UniProtKB-KW"/>
</dbReference>
<dbReference type="GO" id="GO:0006633">
    <property type="term" value="P:fatty acid biosynthetic process"/>
    <property type="evidence" value="ECO:0007669"/>
    <property type="project" value="UniProtKB-UniPathway"/>
</dbReference>
<dbReference type="InterPro" id="IPR014030">
    <property type="entry name" value="Ketoacyl_synth_N"/>
</dbReference>
<feature type="domain" description="PH" evidence="55">
    <location>
        <begin position="2513"/>
        <end position="2628"/>
    </location>
</feature>
<reference evidence="62" key="1">
    <citation type="submission" date="2020-03" db="EMBL/GenBank/DDBJ databases">
        <title>Relaxed selection underlies rapid genomic changes in the transitions from sociality to social parasitism in ants.</title>
        <authorList>
            <person name="Bi X."/>
        </authorList>
    </citation>
    <scope>NUCLEOTIDE SEQUENCE</scope>
    <source>
        <strain evidence="62">BGI-DK2014a</strain>
        <tissue evidence="62">Whole body</tissue>
    </source>
</reference>
<dbReference type="Pfam" id="PF16197">
    <property type="entry name" value="KAsynt_C_assoc"/>
    <property type="match status" value="1"/>
</dbReference>
<comment type="catalytic activity">
    <reaction evidence="23">
        <text>3-oxodecanoyl-[ACP] + NADPH + H(+) = (3R)-hydroxydecanoyl-[ACP] + NADP(+)</text>
        <dbReference type="Rhea" id="RHEA:41856"/>
        <dbReference type="Rhea" id="RHEA-COMP:9637"/>
        <dbReference type="Rhea" id="RHEA-COMP:9638"/>
        <dbReference type="ChEBI" id="CHEBI:15378"/>
        <dbReference type="ChEBI" id="CHEBI:57783"/>
        <dbReference type="ChEBI" id="CHEBI:58349"/>
        <dbReference type="ChEBI" id="CHEBI:78464"/>
        <dbReference type="ChEBI" id="CHEBI:78466"/>
    </reaction>
    <physiologicalReaction direction="left-to-right" evidence="23">
        <dbReference type="Rhea" id="RHEA:41857"/>
    </physiologicalReaction>
</comment>
<dbReference type="Pfam" id="PF00109">
    <property type="entry name" value="ketoacyl-synt"/>
    <property type="match status" value="1"/>
</dbReference>
<feature type="compositionally biased region" description="Low complexity" evidence="54">
    <location>
        <begin position="502"/>
        <end position="522"/>
    </location>
</feature>
<dbReference type="GO" id="GO:0004315">
    <property type="term" value="F:3-oxoacyl-[acyl-carrier-protein] synthase activity"/>
    <property type="evidence" value="ECO:0007669"/>
    <property type="project" value="UniProtKB-EC"/>
</dbReference>
<dbReference type="InterPro" id="IPR014043">
    <property type="entry name" value="Acyl_transferase_dom"/>
</dbReference>
<feature type="non-terminal residue" evidence="62">
    <location>
        <position position="5383"/>
    </location>
</feature>
<comment type="caution">
    <text evidence="62">The sequence shown here is derived from an EMBL/GenBank/DDBJ whole genome shotgun (WGS) entry which is preliminary data.</text>
</comment>
<dbReference type="SUPFAM" id="SSF53474">
    <property type="entry name" value="alpha/beta-Hydrolases"/>
    <property type="match status" value="1"/>
</dbReference>
<dbReference type="SMART" id="SM00239">
    <property type="entry name" value="C2"/>
    <property type="match status" value="1"/>
</dbReference>
<dbReference type="SUPFAM" id="SSF57889">
    <property type="entry name" value="Cysteine-rich domain"/>
    <property type="match status" value="1"/>
</dbReference>
<feature type="compositionally biased region" description="Basic and acidic residues" evidence="54">
    <location>
        <begin position="1310"/>
        <end position="1332"/>
    </location>
</feature>
<dbReference type="InterPro" id="IPR009081">
    <property type="entry name" value="PP-bd_ACP"/>
</dbReference>
<comment type="catalytic activity">
    <reaction evidence="12">
        <text>(3R)-hydroxyhexanoyl-[ACP] = (2E)-hexenoyl-[ACP] + H2O</text>
        <dbReference type="Rhea" id="RHEA:41828"/>
        <dbReference type="Rhea" id="RHEA-COMP:9630"/>
        <dbReference type="Rhea" id="RHEA-COMP:9631"/>
        <dbReference type="ChEBI" id="CHEBI:15377"/>
        <dbReference type="ChEBI" id="CHEBI:78457"/>
        <dbReference type="ChEBI" id="CHEBI:78458"/>
    </reaction>
    <physiologicalReaction direction="left-to-right" evidence="12">
        <dbReference type="Rhea" id="RHEA:41829"/>
    </physiologicalReaction>
</comment>
<comment type="catalytic activity">
    <reaction evidence="14">
        <text>a (3R)-hydroxyacyl-[ACP] = a (2E)-enoyl-[ACP] + H2O</text>
        <dbReference type="Rhea" id="RHEA:13097"/>
        <dbReference type="Rhea" id="RHEA-COMP:9925"/>
        <dbReference type="Rhea" id="RHEA-COMP:9945"/>
        <dbReference type="ChEBI" id="CHEBI:15377"/>
        <dbReference type="ChEBI" id="CHEBI:78784"/>
        <dbReference type="ChEBI" id="CHEBI:78827"/>
        <dbReference type="EC" id="4.2.1.59"/>
    </reaction>
    <physiologicalReaction direction="left-to-right" evidence="14">
        <dbReference type="Rhea" id="RHEA:13098"/>
    </physiologicalReaction>
</comment>
<comment type="catalytic activity">
    <reaction evidence="16">
        <text>(3R)-hydroxyoctadecanoyl-[ACP] = (2E)-octadecenoyl-[ACP] + H2O</text>
        <dbReference type="Rhea" id="RHEA:41924"/>
        <dbReference type="Rhea" id="RHEA-COMP:9654"/>
        <dbReference type="Rhea" id="RHEA-COMP:9655"/>
        <dbReference type="ChEBI" id="CHEBI:15377"/>
        <dbReference type="ChEBI" id="CHEBI:78488"/>
        <dbReference type="ChEBI" id="CHEBI:78489"/>
    </reaction>
    <physiologicalReaction direction="left-to-right" evidence="16">
        <dbReference type="Rhea" id="RHEA:41925"/>
    </physiologicalReaction>
</comment>
<feature type="region of interest" description="Disordered" evidence="54">
    <location>
        <begin position="892"/>
        <end position="916"/>
    </location>
</feature>